<dbReference type="PRINTS" id="PR00502">
    <property type="entry name" value="NUDIXFAMILY"/>
</dbReference>
<dbReference type="AlphaFoldDB" id="A0A5K8A4K2"/>
<comment type="cofactor">
    <cofactor evidence="2">
        <name>Mg(2+)</name>
        <dbReference type="ChEBI" id="CHEBI:18420"/>
    </cofactor>
</comment>
<dbReference type="PROSITE" id="PS51462">
    <property type="entry name" value="NUDIX"/>
    <property type="match status" value="1"/>
</dbReference>
<gene>
    <name evidence="10" type="primary">nudF</name>
    <name evidence="10" type="ORF">DSCOOX_05570</name>
</gene>
<evidence type="ECO:0000256" key="4">
    <source>
        <dbReference type="ARBA" id="ARBA00016377"/>
    </source>
</evidence>
<evidence type="ECO:0000313" key="11">
    <source>
        <dbReference type="Proteomes" id="UP000422108"/>
    </source>
</evidence>
<evidence type="ECO:0000256" key="3">
    <source>
        <dbReference type="ARBA" id="ARBA00007275"/>
    </source>
</evidence>
<dbReference type="PANTHER" id="PTHR11839:SF18">
    <property type="entry name" value="NUDIX HYDROLASE DOMAIN-CONTAINING PROTEIN"/>
    <property type="match status" value="1"/>
</dbReference>
<dbReference type="RefSeq" id="WP_155308839.1">
    <property type="nucleotide sequence ID" value="NZ_AP021879.1"/>
</dbReference>
<dbReference type="GO" id="GO:0019693">
    <property type="term" value="P:ribose phosphate metabolic process"/>
    <property type="evidence" value="ECO:0007669"/>
    <property type="project" value="TreeGrafter"/>
</dbReference>
<organism evidence="10 11">
    <name type="scientific">Desulfosarcina ovata subsp. ovata</name>
    <dbReference type="NCBI Taxonomy" id="2752305"/>
    <lineage>
        <taxon>Bacteria</taxon>
        <taxon>Pseudomonadati</taxon>
        <taxon>Thermodesulfobacteriota</taxon>
        <taxon>Desulfobacteria</taxon>
        <taxon>Desulfobacterales</taxon>
        <taxon>Desulfosarcinaceae</taxon>
        <taxon>Desulfosarcina</taxon>
    </lineage>
</organism>
<dbReference type="InterPro" id="IPR020476">
    <property type="entry name" value="Nudix_hydrolase"/>
</dbReference>
<accession>A0A5K8A4K2</accession>
<dbReference type="GO" id="GO:0006753">
    <property type="term" value="P:nucleoside phosphate metabolic process"/>
    <property type="evidence" value="ECO:0007669"/>
    <property type="project" value="TreeGrafter"/>
</dbReference>
<keyword evidence="11" id="KW-1185">Reference proteome</keyword>
<dbReference type="Pfam" id="PF00293">
    <property type="entry name" value="NUDIX"/>
    <property type="match status" value="1"/>
</dbReference>
<dbReference type="InterPro" id="IPR020084">
    <property type="entry name" value="NUDIX_hydrolase_CS"/>
</dbReference>
<dbReference type="SUPFAM" id="SSF55811">
    <property type="entry name" value="Nudix"/>
    <property type="match status" value="1"/>
</dbReference>
<dbReference type="Proteomes" id="UP000422108">
    <property type="component" value="Chromosome"/>
</dbReference>
<evidence type="ECO:0000259" key="9">
    <source>
        <dbReference type="PROSITE" id="PS51462"/>
    </source>
</evidence>
<comment type="similarity">
    <text evidence="3">Belongs to the Nudix hydrolase family. NudK subfamily.</text>
</comment>
<dbReference type="PANTHER" id="PTHR11839">
    <property type="entry name" value="UDP/ADP-SUGAR PYROPHOSPHATASE"/>
    <property type="match status" value="1"/>
</dbReference>
<evidence type="ECO:0000256" key="8">
    <source>
        <dbReference type="RuleBase" id="RU003476"/>
    </source>
</evidence>
<keyword evidence="5 8" id="KW-0378">Hydrolase</keyword>
<dbReference type="InterPro" id="IPR000086">
    <property type="entry name" value="NUDIX_hydrolase_dom"/>
</dbReference>
<evidence type="ECO:0000256" key="2">
    <source>
        <dbReference type="ARBA" id="ARBA00001946"/>
    </source>
</evidence>
<dbReference type="Gene3D" id="3.90.79.10">
    <property type="entry name" value="Nucleoside Triphosphate Pyrophosphohydrolase"/>
    <property type="match status" value="1"/>
</dbReference>
<reference evidence="10 11" key="1">
    <citation type="submission" date="2019-11" db="EMBL/GenBank/DDBJ databases">
        <title>Comparative genomics of hydrocarbon-degrading Desulfosarcina strains.</title>
        <authorList>
            <person name="Watanabe M."/>
            <person name="Kojima H."/>
            <person name="Fukui M."/>
        </authorList>
    </citation>
    <scope>NUCLEOTIDE SEQUENCE [LARGE SCALE GENOMIC DNA]</scope>
    <source>
        <strain evidence="11">oXyS1</strain>
    </source>
</reference>
<comment type="catalytic activity">
    <reaction evidence="1">
        <text>GDP-alpha-D-mannose + H2O = alpha-D-mannose 1-phosphate + GMP + 2 H(+)</text>
        <dbReference type="Rhea" id="RHEA:27978"/>
        <dbReference type="ChEBI" id="CHEBI:15377"/>
        <dbReference type="ChEBI" id="CHEBI:15378"/>
        <dbReference type="ChEBI" id="CHEBI:57527"/>
        <dbReference type="ChEBI" id="CHEBI:58115"/>
        <dbReference type="ChEBI" id="CHEBI:58409"/>
    </reaction>
</comment>
<dbReference type="PROSITE" id="PS00893">
    <property type="entry name" value="NUDIX_BOX"/>
    <property type="match status" value="1"/>
</dbReference>
<proteinExistence type="inferred from homology"/>
<evidence type="ECO:0000256" key="6">
    <source>
        <dbReference type="ARBA" id="ARBA00032162"/>
    </source>
</evidence>
<dbReference type="GO" id="GO:0016462">
    <property type="term" value="F:pyrophosphatase activity"/>
    <property type="evidence" value="ECO:0007669"/>
    <property type="project" value="UniProtKB-ARBA"/>
</dbReference>
<protein>
    <recommendedName>
        <fullName evidence="4">GDP-mannose pyrophosphatase</fullName>
    </recommendedName>
    <alternativeName>
        <fullName evidence="6">GDP-mannose hydrolase</fullName>
    </alternativeName>
    <alternativeName>
        <fullName evidence="7">GDPMK</fullName>
    </alternativeName>
</protein>
<sequence length="183" mass="19893">MNKAIVNHTALIRKGRVFDFYAENVTLPNGVTMDMEVIRHPGAAAIVAVLDDGRILLLKQYRHAVGGFIWEIPAGTLDPGEDVDTCAARELTEETGYTAGQIEKLAEILPLPAYSDERIYLYLATGLSLAEQNLDEDELLFVHPVALSDALGMVADGTIQDAKTIAGLHLAAARLVKPENVQR</sequence>
<evidence type="ECO:0000313" key="10">
    <source>
        <dbReference type="EMBL" id="BBO87377.1"/>
    </source>
</evidence>
<dbReference type="EMBL" id="AP021879">
    <property type="protein sequence ID" value="BBO87377.1"/>
    <property type="molecule type" value="Genomic_DNA"/>
</dbReference>
<evidence type="ECO:0000256" key="1">
    <source>
        <dbReference type="ARBA" id="ARBA00000847"/>
    </source>
</evidence>
<evidence type="ECO:0000256" key="7">
    <source>
        <dbReference type="ARBA" id="ARBA00032272"/>
    </source>
</evidence>
<feature type="domain" description="Nudix hydrolase" evidence="9">
    <location>
        <begin position="38"/>
        <end position="167"/>
    </location>
</feature>
<dbReference type="FunFam" id="3.90.79.10:FF:000024">
    <property type="entry name" value="ADP-ribose pyrophosphatase"/>
    <property type="match status" value="1"/>
</dbReference>
<name>A0A5K8A4K2_9BACT</name>
<evidence type="ECO:0000256" key="5">
    <source>
        <dbReference type="ARBA" id="ARBA00022801"/>
    </source>
</evidence>
<dbReference type="CDD" id="cd03424">
    <property type="entry name" value="NUDIX_ADPRase_Nudt5_UGPPase_Nudt14"/>
    <property type="match status" value="1"/>
</dbReference>
<dbReference type="InterPro" id="IPR015797">
    <property type="entry name" value="NUDIX_hydrolase-like_dom_sf"/>
</dbReference>